<proteinExistence type="predicted"/>
<name>A0A3R9GQ29_ACIJO</name>
<dbReference type="AlphaFoldDB" id="A0A3R9GQ29"/>
<accession>A0A3R9GQ29</accession>
<evidence type="ECO:0000313" key="1">
    <source>
        <dbReference type="EMBL" id="RSE25115.1"/>
    </source>
</evidence>
<organism evidence="1 2">
    <name type="scientific">Acinetobacter johnsonii</name>
    <dbReference type="NCBI Taxonomy" id="40214"/>
    <lineage>
        <taxon>Bacteria</taxon>
        <taxon>Pseudomonadati</taxon>
        <taxon>Pseudomonadota</taxon>
        <taxon>Gammaproteobacteria</taxon>
        <taxon>Moraxellales</taxon>
        <taxon>Moraxellaceae</taxon>
        <taxon>Acinetobacter</taxon>
    </lineage>
</organism>
<sequence>MRNELAQNQDNSVQQFSEQDARKLVEDMLLSYGKRFTDQWSGLKKGQVIDKFVQKLSGITFEQFNRGLIRLETSGWPPSVNEFKDWCLGKYEYQSHDEAWLQALTYEKQNRSHEINKFAKQAFDEVVKPYGYLGSTDTFYKVYSSVYKRIISEAKERNEADELLEAIAQCGFTGDDPSHKPVTNDIARQQLENLKRKLNVRNREILKPQKLEVSEAAKRVQNEWPDPFDNPNEYQAMKANGFNRVGGEV</sequence>
<dbReference type="EMBL" id="RHXE01000007">
    <property type="protein sequence ID" value="RSE25115.1"/>
    <property type="molecule type" value="Genomic_DNA"/>
</dbReference>
<comment type="caution">
    <text evidence="1">The sequence shown here is derived from an EMBL/GenBank/DDBJ whole genome shotgun (WGS) entry which is preliminary data.</text>
</comment>
<protein>
    <submittedName>
        <fullName evidence="1">Uncharacterized protein</fullName>
    </submittedName>
</protein>
<dbReference type="Proteomes" id="UP000277537">
    <property type="component" value="Unassembled WGS sequence"/>
</dbReference>
<reference evidence="1 2" key="1">
    <citation type="submission" date="2018-10" db="EMBL/GenBank/DDBJ databases">
        <title>Transmission dynamics of multidrug resistant bacteria on intensive care unit surfaces.</title>
        <authorList>
            <person name="D'Souza A.W."/>
            <person name="Potter R.F."/>
            <person name="Wallace M."/>
            <person name="Shupe A."/>
            <person name="Patel S."/>
            <person name="Sun S."/>
            <person name="Gul D."/>
            <person name="Kwon J.H."/>
            <person name="Andleeb S."/>
            <person name="Burnham C.-A.D."/>
            <person name="Dantas G."/>
        </authorList>
    </citation>
    <scope>NUCLEOTIDE SEQUENCE [LARGE SCALE GENOMIC DNA]</scope>
    <source>
        <strain evidence="1 2">AJ_385</strain>
    </source>
</reference>
<evidence type="ECO:0000313" key="2">
    <source>
        <dbReference type="Proteomes" id="UP000277537"/>
    </source>
</evidence>
<gene>
    <name evidence="1" type="ORF">EGT73_05180</name>
</gene>
<dbReference type="RefSeq" id="WP_125273667.1">
    <property type="nucleotide sequence ID" value="NZ_RHXE01000007.1"/>
</dbReference>